<keyword evidence="2" id="KW-0805">Transcription regulation</keyword>
<dbReference type="InterPro" id="IPR007219">
    <property type="entry name" value="XnlR_reg_dom"/>
</dbReference>
<sequence length="657" mass="72795">MCVQTDWPAPARHREKLAPRPEVARPRPPLEPRRSFPRQADDMLYFEPPNPSVEQEQDQVEDTPSTPGLQADDSNFLARTALSQFYHNGIESSDWHIFQVADDFRLAYIGAPVSNLSHLVQLRCSHLRLRQASRPTQHTLVQEALGRAPYVAFSFKDLYQFAASPTDSQGQNIDSPLPLHFPYPQIRPLEARHTGDQAHPGIPRDLSTDALTFLGEEVRESLVKAYFDSIHPSFPAIAPSMILQNDGKLSSTAPPLLVHAVLLAGANVCSHPQVVRARPSIKAALFRTAGMLFHRRSEKDRLHLTQAALLFTWHINDGDTVAGGPWYWIGVALRISCGQGAHRLNPLLPDFERIMYKRSWWCAFVSEAFSALETGRPCAVRPPDTDQSVPTEEELNWDGKQTSVTTAGGQESATAEEQSLGLGPRTVCSQVPYLYHKHLISLAKIAMDISALNAPAESTSITMASLDARLAKWSLGATSGGDFFSISLRLYFHMVVLNLHRNYRRESSDSQSTCSAAAESIITAMDRIIDLDSLGRCHFPVVSAITAAAIQLVHEIRSAIATGAYVVGLNRLGLLQRATKFAKCLAPLWPTAEAVHNVFEGLRREYEDQVAKSLDPTHGTSVPYDEPDWASLFAAADHIPTSEDWLEWTLEDRAPSQ</sequence>
<name>A0A0D2EDM3_9EURO</name>
<dbReference type="GO" id="GO:0008270">
    <property type="term" value="F:zinc ion binding"/>
    <property type="evidence" value="ECO:0007669"/>
    <property type="project" value="InterPro"/>
</dbReference>
<dbReference type="EMBL" id="KN847333">
    <property type="protein sequence ID" value="KIW45999.1"/>
    <property type="molecule type" value="Genomic_DNA"/>
</dbReference>
<keyword evidence="5" id="KW-0539">Nucleus</keyword>
<evidence type="ECO:0000313" key="9">
    <source>
        <dbReference type="Proteomes" id="UP000053342"/>
    </source>
</evidence>
<evidence type="ECO:0000313" key="8">
    <source>
        <dbReference type="EMBL" id="KIW45999.1"/>
    </source>
</evidence>
<gene>
    <name evidence="8" type="ORF">PV06_01694</name>
</gene>
<feature type="region of interest" description="Disordered" evidence="6">
    <location>
        <begin position="379"/>
        <end position="419"/>
    </location>
</feature>
<dbReference type="SMART" id="SM00906">
    <property type="entry name" value="Fungal_trans"/>
    <property type="match status" value="1"/>
</dbReference>
<dbReference type="VEuPathDB" id="FungiDB:PV06_01694"/>
<dbReference type="Pfam" id="PF04082">
    <property type="entry name" value="Fungal_trans"/>
    <property type="match status" value="1"/>
</dbReference>
<evidence type="ECO:0000256" key="4">
    <source>
        <dbReference type="ARBA" id="ARBA00023163"/>
    </source>
</evidence>
<dbReference type="Proteomes" id="UP000053342">
    <property type="component" value="Unassembled WGS sequence"/>
</dbReference>
<feature type="region of interest" description="Disordered" evidence="6">
    <location>
        <begin position="1"/>
        <end position="72"/>
    </location>
</feature>
<feature type="domain" description="Xylanolytic transcriptional activator regulatory" evidence="7">
    <location>
        <begin position="325"/>
        <end position="396"/>
    </location>
</feature>
<dbReference type="AlphaFoldDB" id="A0A0D2EDM3"/>
<proteinExistence type="predicted"/>
<dbReference type="InterPro" id="IPR052073">
    <property type="entry name" value="Amide_Lactam_Regulators"/>
</dbReference>
<feature type="compositionally biased region" description="Basic and acidic residues" evidence="6">
    <location>
        <begin position="16"/>
        <end position="34"/>
    </location>
</feature>
<keyword evidence="9" id="KW-1185">Reference proteome</keyword>
<dbReference type="CDD" id="cd12148">
    <property type="entry name" value="fungal_TF_MHR"/>
    <property type="match status" value="1"/>
</dbReference>
<dbReference type="PANTHER" id="PTHR47171">
    <property type="entry name" value="FARA-RELATED"/>
    <property type="match status" value="1"/>
</dbReference>
<organism evidence="8 9">
    <name type="scientific">Exophiala oligosperma</name>
    <dbReference type="NCBI Taxonomy" id="215243"/>
    <lineage>
        <taxon>Eukaryota</taxon>
        <taxon>Fungi</taxon>
        <taxon>Dikarya</taxon>
        <taxon>Ascomycota</taxon>
        <taxon>Pezizomycotina</taxon>
        <taxon>Eurotiomycetes</taxon>
        <taxon>Chaetothyriomycetidae</taxon>
        <taxon>Chaetothyriales</taxon>
        <taxon>Herpotrichiellaceae</taxon>
        <taxon>Exophiala</taxon>
    </lineage>
</organism>
<keyword evidence="3" id="KW-0238">DNA-binding</keyword>
<dbReference type="OrthoDB" id="39175at2759"/>
<evidence type="ECO:0000256" key="2">
    <source>
        <dbReference type="ARBA" id="ARBA00023015"/>
    </source>
</evidence>
<evidence type="ECO:0000256" key="6">
    <source>
        <dbReference type="SAM" id="MobiDB-lite"/>
    </source>
</evidence>
<keyword evidence="4" id="KW-0804">Transcription</keyword>
<protein>
    <recommendedName>
        <fullName evidence="7">Xylanolytic transcriptional activator regulatory domain-containing protein</fullName>
    </recommendedName>
</protein>
<evidence type="ECO:0000256" key="1">
    <source>
        <dbReference type="ARBA" id="ARBA00022833"/>
    </source>
</evidence>
<reference evidence="8 9" key="1">
    <citation type="submission" date="2015-01" db="EMBL/GenBank/DDBJ databases">
        <title>The Genome Sequence of Exophiala oligosperma CBS72588.</title>
        <authorList>
            <consortium name="The Broad Institute Genomics Platform"/>
            <person name="Cuomo C."/>
            <person name="de Hoog S."/>
            <person name="Gorbushina A."/>
            <person name="Stielow B."/>
            <person name="Teixiera M."/>
            <person name="Abouelleil A."/>
            <person name="Chapman S.B."/>
            <person name="Priest M."/>
            <person name="Young S.K."/>
            <person name="Wortman J."/>
            <person name="Nusbaum C."/>
            <person name="Birren B."/>
        </authorList>
    </citation>
    <scope>NUCLEOTIDE SEQUENCE [LARGE SCALE GENOMIC DNA]</scope>
    <source>
        <strain evidence="8 9">CBS 72588</strain>
    </source>
</reference>
<dbReference type="RefSeq" id="XP_016266215.1">
    <property type="nucleotide sequence ID" value="XM_016402318.1"/>
</dbReference>
<feature type="compositionally biased region" description="Polar residues" evidence="6">
    <location>
        <begin position="399"/>
        <end position="417"/>
    </location>
</feature>
<keyword evidence="1" id="KW-0862">Zinc</keyword>
<dbReference type="GO" id="GO:0003677">
    <property type="term" value="F:DNA binding"/>
    <property type="evidence" value="ECO:0007669"/>
    <property type="project" value="UniProtKB-KW"/>
</dbReference>
<evidence type="ECO:0000259" key="7">
    <source>
        <dbReference type="SMART" id="SM00906"/>
    </source>
</evidence>
<evidence type="ECO:0000256" key="3">
    <source>
        <dbReference type="ARBA" id="ARBA00023125"/>
    </source>
</evidence>
<evidence type="ECO:0000256" key="5">
    <source>
        <dbReference type="ARBA" id="ARBA00023242"/>
    </source>
</evidence>
<dbReference type="GeneID" id="27353768"/>
<dbReference type="PANTHER" id="PTHR47171:SF4">
    <property type="entry name" value="ACETAMIDASE REGULATORY PROTEIN"/>
    <property type="match status" value="1"/>
</dbReference>
<accession>A0A0D2EDM3</accession>
<dbReference type="GO" id="GO:0006351">
    <property type="term" value="P:DNA-templated transcription"/>
    <property type="evidence" value="ECO:0007669"/>
    <property type="project" value="InterPro"/>
</dbReference>